<evidence type="ECO:0000313" key="2">
    <source>
        <dbReference type="EMBL" id="MBC2845432.1"/>
    </source>
</evidence>
<comment type="caution">
    <text evidence="2">The sequence shown here is derived from an EMBL/GenBank/DDBJ whole genome shotgun (WGS) entry which is preliminary data.</text>
</comment>
<dbReference type="Gene3D" id="3.40.50.720">
    <property type="entry name" value="NAD(P)-binding Rossmann-like Domain"/>
    <property type="match status" value="1"/>
</dbReference>
<dbReference type="PANTHER" id="PTHR43245">
    <property type="entry name" value="BIFUNCTIONAL POLYMYXIN RESISTANCE PROTEIN ARNA"/>
    <property type="match status" value="1"/>
</dbReference>
<evidence type="ECO:0000313" key="3">
    <source>
        <dbReference type="Proteomes" id="UP000533900"/>
    </source>
</evidence>
<keyword evidence="3" id="KW-1185">Reference proteome</keyword>
<sequence>MDKALILGGTNFIGRNLVTQLLKDVSYELTLFNRANTNPDLFPKTNKLIGDRNTEDIHSISKENWDCIVDLSCYFPETLSKTLQALKSQPKQYVFISTCSVYDNDLQQSTLRNENSPTLICSDTEKIDESPSTYGKRKAECERILKKSGLKYTILRPALVYGKYDKTDRLYYWLYNVKKQNQLLIPNNSGNIFSVTYVNDLVEAIIKSIQMDGLRSDIYNVITYPNLSIALIIDLVSKLVKTDPLVFSVSSNFLKANNIKEWTDLPLWIDNNYFTFNGEKMLNDFQIEPTIIRTSLKETINYYDKLNWQLPKYGIAEKQKLELINKSSL</sequence>
<dbReference type="AlphaFoldDB" id="A0A842IQE5"/>
<protein>
    <submittedName>
        <fullName evidence="2">NAD-dependent epimerase/dehydratase family protein</fullName>
    </submittedName>
</protein>
<dbReference type="EMBL" id="JACLCP010000002">
    <property type="protein sequence ID" value="MBC2845432.1"/>
    <property type="molecule type" value="Genomic_DNA"/>
</dbReference>
<dbReference type="InterPro" id="IPR036291">
    <property type="entry name" value="NAD(P)-bd_dom_sf"/>
</dbReference>
<dbReference type="InterPro" id="IPR050177">
    <property type="entry name" value="Lipid_A_modif_metabolic_enz"/>
</dbReference>
<dbReference type="Pfam" id="PF01370">
    <property type="entry name" value="Epimerase"/>
    <property type="match status" value="1"/>
</dbReference>
<organism evidence="2 3">
    <name type="scientific">Winogradskyella flava</name>
    <dbReference type="NCBI Taxonomy" id="1884876"/>
    <lineage>
        <taxon>Bacteria</taxon>
        <taxon>Pseudomonadati</taxon>
        <taxon>Bacteroidota</taxon>
        <taxon>Flavobacteriia</taxon>
        <taxon>Flavobacteriales</taxon>
        <taxon>Flavobacteriaceae</taxon>
        <taxon>Winogradskyella</taxon>
    </lineage>
</organism>
<dbReference type="Proteomes" id="UP000533900">
    <property type="component" value="Unassembled WGS sequence"/>
</dbReference>
<reference evidence="2" key="1">
    <citation type="submission" date="2020-08" db="EMBL/GenBank/DDBJ databases">
        <title>Winogradskyella ouciana sp. nov., isolated from the hadal seawater of the Mariana Trench.</title>
        <authorList>
            <person name="He X."/>
        </authorList>
    </citation>
    <scope>NUCLEOTIDE SEQUENCE [LARGE SCALE GENOMIC DNA]</scope>
    <source>
        <strain evidence="2">KCTC 52348</strain>
    </source>
</reference>
<evidence type="ECO:0000259" key="1">
    <source>
        <dbReference type="Pfam" id="PF01370"/>
    </source>
</evidence>
<proteinExistence type="predicted"/>
<dbReference type="SUPFAM" id="SSF51735">
    <property type="entry name" value="NAD(P)-binding Rossmann-fold domains"/>
    <property type="match status" value="1"/>
</dbReference>
<name>A0A842IQE5_9FLAO</name>
<dbReference type="InterPro" id="IPR001509">
    <property type="entry name" value="Epimerase_deHydtase"/>
</dbReference>
<gene>
    <name evidence="2" type="ORF">H7F21_10040</name>
</gene>
<accession>A0A842IQE5</accession>
<dbReference type="RefSeq" id="WP_185789132.1">
    <property type="nucleotide sequence ID" value="NZ_JACLCP010000002.1"/>
</dbReference>
<feature type="domain" description="NAD-dependent epimerase/dehydratase" evidence="1">
    <location>
        <begin position="85"/>
        <end position="221"/>
    </location>
</feature>